<reference evidence="7" key="1">
    <citation type="submission" date="2025-08" db="UniProtKB">
        <authorList>
            <consortium name="RefSeq"/>
        </authorList>
    </citation>
    <scope>IDENTIFICATION</scope>
    <source>
        <tissue evidence="7">Tentacle</tissue>
    </source>
</reference>
<evidence type="ECO:0000313" key="6">
    <source>
        <dbReference type="Proteomes" id="UP000515163"/>
    </source>
</evidence>
<evidence type="ECO:0000256" key="2">
    <source>
        <dbReference type="ARBA" id="ARBA00022801"/>
    </source>
</evidence>
<dbReference type="GO" id="GO:0004382">
    <property type="term" value="F:GDP phosphatase activity"/>
    <property type="evidence" value="ECO:0007669"/>
    <property type="project" value="TreeGrafter"/>
</dbReference>
<dbReference type="KEGG" id="aten:116307083"/>
<dbReference type="GO" id="GO:0045134">
    <property type="term" value="F:UDP phosphatase activity"/>
    <property type="evidence" value="ECO:0007669"/>
    <property type="project" value="TreeGrafter"/>
</dbReference>
<dbReference type="PANTHER" id="PTHR11782:SF83">
    <property type="entry name" value="GUANOSINE-DIPHOSPHATASE"/>
    <property type="match status" value="1"/>
</dbReference>
<evidence type="ECO:0000256" key="5">
    <source>
        <dbReference type="SAM" id="SignalP"/>
    </source>
</evidence>
<organism evidence="6 7">
    <name type="scientific">Actinia tenebrosa</name>
    <name type="common">Australian red waratah sea anemone</name>
    <dbReference type="NCBI Taxonomy" id="6105"/>
    <lineage>
        <taxon>Eukaryota</taxon>
        <taxon>Metazoa</taxon>
        <taxon>Cnidaria</taxon>
        <taxon>Anthozoa</taxon>
        <taxon>Hexacorallia</taxon>
        <taxon>Actiniaria</taxon>
        <taxon>Actiniidae</taxon>
        <taxon>Actinia</taxon>
    </lineage>
</organism>
<accession>A0A6P8J528</accession>
<dbReference type="AlphaFoldDB" id="A0A6P8J528"/>
<name>A0A6P8J528_ACTTE</name>
<feature type="active site" description="Proton acceptor" evidence="3">
    <location>
        <position position="169"/>
    </location>
</feature>
<evidence type="ECO:0000256" key="1">
    <source>
        <dbReference type="ARBA" id="ARBA00009283"/>
    </source>
</evidence>
<sequence>MNITWVSTVLMMVLLFQTFDQSHARYMKRSTFKAVEKYAVFCDAGSSGTRIKVYKLVVGVHDPIEVSDVKELDVPKPNKAKPGLSAFADSVSDIGSYLDDLIDSAKNVVPADRQSSTPIYLYATAGMRLLEDDEKNAVINEVNKLLSDKTFSPFHFEKEFVKIISGQEEALYGWITVNFLKGIFSQKTSGGSYGALDLGGASTQNTFRTKKDSALVTFEPTLAGKTYAVFAHSYLSYGVDQARQSYYEYLVTKQGSD</sequence>
<dbReference type="GO" id="GO:0009134">
    <property type="term" value="P:nucleoside diphosphate catabolic process"/>
    <property type="evidence" value="ECO:0007669"/>
    <property type="project" value="TreeGrafter"/>
</dbReference>
<feature type="signal peptide" evidence="5">
    <location>
        <begin position="1"/>
        <end position="24"/>
    </location>
</feature>
<dbReference type="Gene3D" id="3.30.420.150">
    <property type="entry name" value="Exopolyphosphatase. Domain 2"/>
    <property type="match status" value="1"/>
</dbReference>
<protein>
    <submittedName>
        <fullName evidence="7">Ectonucleoside triphosphate diphosphohydrolase 1-like</fullName>
    </submittedName>
</protein>
<feature type="binding site" evidence="4">
    <location>
        <begin position="200"/>
        <end position="204"/>
    </location>
    <ligand>
        <name>ATP</name>
        <dbReference type="ChEBI" id="CHEBI:30616"/>
    </ligand>
</feature>
<dbReference type="GO" id="GO:0005524">
    <property type="term" value="F:ATP binding"/>
    <property type="evidence" value="ECO:0007669"/>
    <property type="project" value="UniProtKB-KW"/>
</dbReference>
<keyword evidence="2" id="KW-0378">Hydrolase</keyword>
<keyword evidence="5" id="KW-0732">Signal</keyword>
<keyword evidence="6" id="KW-1185">Reference proteome</keyword>
<dbReference type="InterPro" id="IPR000407">
    <property type="entry name" value="GDA1_CD39_NTPase"/>
</dbReference>
<dbReference type="PANTHER" id="PTHR11782">
    <property type="entry name" value="ADENOSINE/GUANOSINE DIPHOSPHATASE"/>
    <property type="match status" value="1"/>
</dbReference>
<evidence type="ECO:0000256" key="3">
    <source>
        <dbReference type="PIRSR" id="PIRSR600407-1"/>
    </source>
</evidence>
<dbReference type="GO" id="GO:0016020">
    <property type="term" value="C:membrane"/>
    <property type="evidence" value="ECO:0007669"/>
    <property type="project" value="TreeGrafter"/>
</dbReference>
<dbReference type="CDD" id="cd24003">
    <property type="entry name" value="ASKHA_NBD_GDA1_CD39_NTPase"/>
    <property type="match status" value="1"/>
</dbReference>
<evidence type="ECO:0000256" key="4">
    <source>
        <dbReference type="PIRSR" id="PIRSR600407-2"/>
    </source>
</evidence>
<evidence type="ECO:0000313" key="7">
    <source>
        <dbReference type="RefSeq" id="XP_031573083.1"/>
    </source>
</evidence>
<dbReference type="GeneID" id="116307083"/>
<proteinExistence type="inferred from homology"/>
<dbReference type="RefSeq" id="XP_031573083.1">
    <property type="nucleotide sequence ID" value="XM_031717223.1"/>
</dbReference>
<keyword evidence="4" id="KW-0067">ATP-binding</keyword>
<dbReference type="Pfam" id="PF01150">
    <property type="entry name" value="GDA1_CD39"/>
    <property type="match status" value="1"/>
</dbReference>
<dbReference type="GO" id="GO:0017111">
    <property type="term" value="F:ribonucleoside triphosphate phosphatase activity"/>
    <property type="evidence" value="ECO:0007669"/>
    <property type="project" value="TreeGrafter"/>
</dbReference>
<gene>
    <name evidence="7" type="primary">LOC116307083</name>
</gene>
<dbReference type="InParanoid" id="A0A6P8J528"/>
<comment type="similarity">
    <text evidence="1">Belongs to the GDA1/CD39 NTPase family.</text>
</comment>
<keyword evidence="4" id="KW-0547">Nucleotide-binding</keyword>
<dbReference type="Gene3D" id="3.30.420.40">
    <property type="match status" value="1"/>
</dbReference>
<dbReference type="Proteomes" id="UP000515163">
    <property type="component" value="Unplaced"/>
</dbReference>
<dbReference type="OrthoDB" id="6372431at2759"/>
<feature type="chain" id="PRO_5028214092" evidence="5">
    <location>
        <begin position="25"/>
        <end position="257"/>
    </location>
</feature>